<keyword evidence="4" id="KW-1185">Reference proteome</keyword>
<dbReference type="Proteomes" id="UP001500879">
    <property type="component" value="Unassembled WGS sequence"/>
</dbReference>
<reference evidence="4" key="1">
    <citation type="journal article" date="2019" name="Int. J. Syst. Evol. Microbiol.">
        <title>The Global Catalogue of Microorganisms (GCM) 10K type strain sequencing project: providing services to taxonomists for standard genome sequencing and annotation.</title>
        <authorList>
            <consortium name="The Broad Institute Genomics Platform"/>
            <consortium name="The Broad Institute Genome Sequencing Center for Infectious Disease"/>
            <person name="Wu L."/>
            <person name="Ma J."/>
        </authorList>
    </citation>
    <scope>NUCLEOTIDE SEQUENCE [LARGE SCALE GENOMIC DNA]</scope>
    <source>
        <strain evidence="4">JCM 4788</strain>
    </source>
</reference>
<evidence type="ECO:0000313" key="4">
    <source>
        <dbReference type="Proteomes" id="UP001500879"/>
    </source>
</evidence>
<protein>
    <recommendedName>
        <fullName evidence="5">Secreted protein</fullName>
    </recommendedName>
</protein>
<comment type="caution">
    <text evidence="3">The sequence shown here is derived from an EMBL/GenBank/DDBJ whole genome shotgun (WGS) entry which is preliminary data.</text>
</comment>
<keyword evidence="2" id="KW-0732">Signal</keyword>
<feature type="signal peptide" evidence="2">
    <location>
        <begin position="1"/>
        <end position="25"/>
    </location>
</feature>
<evidence type="ECO:0000313" key="3">
    <source>
        <dbReference type="EMBL" id="GAA0427371.1"/>
    </source>
</evidence>
<evidence type="ECO:0000256" key="1">
    <source>
        <dbReference type="SAM" id="MobiDB-lite"/>
    </source>
</evidence>
<sequence>MSQRHRTTAVCLLLLLMAVFAPGLAANAATVTSSSVSPAPAAKPLGDHRPVSTYAVPHADARDSGGGSCRPLDVPLKGADAVVVHGGHIDPLTAAGTARSPLPRAPHQRLGVPRAPPATVAGAAELLPVLRI</sequence>
<evidence type="ECO:0008006" key="5">
    <source>
        <dbReference type="Google" id="ProtNLM"/>
    </source>
</evidence>
<evidence type="ECO:0000256" key="2">
    <source>
        <dbReference type="SAM" id="SignalP"/>
    </source>
</evidence>
<gene>
    <name evidence="3" type="ORF">GCM10010357_56190</name>
</gene>
<organism evidence="3 4">
    <name type="scientific">Streptomyces luteireticuli</name>
    <dbReference type="NCBI Taxonomy" id="173858"/>
    <lineage>
        <taxon>Bacteria</taxon>
        <taxon>Bacillati</taxon>
        <taxon>Actinomycetota</taxon>
        <taxon>Actinomycetes</taxon>
        <taxon>Kitasatosporales</taxon>
        <taxon>Streptomycetaceae</taxon>
        <taxon>Streptomyces</taxon>
    </lineage>
</organism>
<dbReference type="EMBL" id="BAAABX010000058">
    <property type="protein sequence ID" value="GAA0427371.1"/>
    <property type="molecule type" value="Genomic_DNA"/>
</dbReference>
<feature type="region of interest" description="Disordered" evidence="1">
    <location>
        <begin position="33"/>
        <end position="52"/>
    </location>
</feature>
<feature type="compositionally biased region" description="Low complexity" evidence="1">
    <location>
        <begin position="33"/>
        <end position="42"/>
    </location>
</feature>
<name>A0ABP3IX06_9ACTN</name>
<proteinExistence type="predicted"/>
<dbReference type="RefSeq" id="WP_344030236.1">
    <property type="nucleotide sequence ID" value="NZ_BAAABX010000058.1"/>
</dbReference>
<feature type="chain" id="PRO_5045470510" description="Secreted protein" evidence="2">
    <location>
        <begin position="26"/>
        <end position="132"/>
    </location>
</feature>
<accession>A0ABP3IX06</accession>